<reference evidence="1 2" key="1">
    <citation type="submission" date="2022-11" db="EMBL/GenBank/DDBJ databases">
        <title>Whole genome sequence of Eschrichtius robustus ER-17-0199.</title>
        <authorList>
            <person name="Bruniche-Olsen A."/>
            <person name="Black A.N."/>
            <person name="Fields C.J."/>
            <person name="Walden K."/>
            <person name="Dewoody J.A."/>
        </authorList>
    </citation>
    <scope>NUCLEOTIDE SEQUENCE [LARGE SCALE GENOMIC DNA]</scope>
    <source>
        <strain evidence="1">ER-17-0199</strain>
        <tissue evidence="1">Blubber</tissue>
    </source>
</reference>
<dbReference type="Proteomes" id="UP001159641">
    <property type="component" value="Unassembled WGS sequence"/>
</dbReference>
<accession>A0AB34HCF4</accession>
<evidence type="ECO:0000313" key="1">
    <source>
        <dbReference type="EMBL" id="KAJ8789888.1"/>
    </source>
</evidence>
<comment type="caution">
    <text evidence="1">The sequence shown here is derived from an EMBL/GenBank/DDBJ whole genome shotgun (WGS) entry which is preliminary data.</text>
</comment>
<proteinExistence type="predicted"/>
<protein>
    <submittedName>
        <fullName evidence="1">Uncharacterized protein</fullName>
    </submittedName>
</protein>
<name>A0AB34HCF4_ESCRO</name>
<dbReference type="AlphaFoldDB" id="A0AB34HCF4"/>
<dbReference type="EMBL" id="JAIQCJ010001387">
    <property type="protein sequence ID" value="KAJ8789888.1"/>
    <property type="molecule type" value="Genomic_DNA"/>
</dbReference>
<evidence type="ECO:0000313" key="2">
    <source>
        <dbReference type="Proteomes" id="UP001159641"/>
    </source>
</evidence>
<gene>
    <name evidence="1" type="ORF">J1605_021586</name>
</gene>
<sequence>MSCGGLRGLSPGIQEKVIISDEWPAEDLQHPREMKVEGNDEGEKGLAKMVILRVVFTETVLHSLTFAKVRFLSPES</sequence>
<keyword evidence="2" id="KW-1185">Reference proteome</keyword>
<organism evidence="1 2">
    <name type="scientific">Eschrichtius robustus</name>
    <name type="common">California gray whale</name>
    <name type="synonym">Eschrichtius gibbosus</name>
    <dbReference type="NCBI Taxonomy" id="9764"/>
    <lineage>
        <taxon>Eukaryota</taxon>
        <taxon>Metazoa</taxon>
        <taxon>Chordata</taxon>
        <taxon>Craniata</taxon>
        <taxon>Vertebrata</taxon>
        <taxon>Euteleostomi</taxon>
        <taxon>Mammalia</taxon>
        <taxon>Eutheria</taxon>
        <taxon>Laurasiatheria</taxon>
        <taxon>Artiodactyla</taxon>
        <taxon>Whippomorpha</taxon>
        <taxon>Cetacea</taxon>
        <taxon>Mysticeti</taxon>
        <taxon>Eschrichtiidae</taxon>
        <taxon>Eschrichtius</taxon>
    </lineage>
</organism>